<accession>A0ABD3B140</accession>
<evidence type="ECO:0000256" key="1">
    <source>
        <dbReference type="SAM" id="MobiDB-lite"/>
    </source>
</evidence>
<comment type="caution">
    <text evidence="2">The sequence shown here is derived from an EMBL/GenBank/DDBJ whole genome shotgun (WGS) entry which is preliminary data.</text>
</comment>
<reference evidence="2 3" key="1">
    <citation type="submission" date="2024-11" db="EMBL/GenBank/DDBJ databases">
        <title>A near-complete genome assembly of Cinchona calisaya.</title>
        <authorList>
            <person name="Lian D.C."/>
            <person name="Zhao X.W."/>
            <person name="Wei L."/>
        </authorList>
    </citation>
    <scope>NUCLEOTIDE SEQUENCE [LARGE SCALE GENOMIC DNA]</scope>
    <source>
        <tissue evidence="2">Nenye</tissue>
    </source>
</reference>
<dbReference type="AlphaFoldDB" id="A0ABD3B140"/>
<sequence length="184" mass="20773">MHWCSRRKVTLPSTENGLVAYPSQAVAKPTSSPTWKRMFHVKDSVAAKSLVLVREGNSSFWYDHWQETDVLHFNESPAANSRINQLRELWSNIEMKGKSSKKIVCIIFSSSKSSFEEKPCIGLPKSVCQASPSRIHGLKSQRMMKLRKKPVYKNSSSSESSFEEKPWKTISSPSGNLVQVGVRV</sequence>
<name>A0ABD3B140_9GENT</name>
<gene>
    <name evidence="2" type="ORF">ACH5RR_000590</name>
</gene>
<evidence type="ECO:0000313" key="3">
    <source>
        <dbReference type="Proteomes" id="UP001630127"/>
    </source>
</evidence>
<protein>
    <submittedName>
        <fullName evidence="2">Uncharacterized protein</fullName>
    </submittedName>
</protein>
<feature type="region of interest" description="Disordered" evidence="1">
    <location>
        <begin position="149"/>
        <end position="170"/>
    </location>
</feature>
<proteinExistence type="predicted"/>
<dbReference type="EMBL" id="JBJUIK010000001">
    <property type="protein sequence ID" value="KAL3537224.1"/>
    <property type="molecule type" value="Genomic_DNA"/>
</dbReference>
<dbReference type="Proteomes" id="UP001630127">
    <property type="component" value="Unassembled WGS sequence"/>
</dbReference>
<organism evidence="2 3">
    <name type="scientific">Cinchona calisaya</name>
    <dbReference type="NCBI Taxonomy" id="153742"/>
    <lineage>
        <taxon>Eukaryota</taxon>
        <taxon>Viridiplantae</taxon>
        <taxon>Streptophyta</taxon>
        <taxon>Embryophyta</taxon>
        <taxon>Tracheophyta</taxon>
        <taxon>Spermatophyta</taxon>
        <taxon>Magnoliopsida</taxon>
        <taxon>eudicotyledons</taxon>
        <taxon>Gunneridae</taxon>
        <taxon>Pentapetalae</taxon>
        <taxon>asterids</taxon>
        <taxon>lamiids</taxon>
        <taxon>Gentianales</taxon>
        <taxon>Rubiaceae</taxon>
        <taxon>Cinchonoideae</taxon>
        <taxon>Cinchoneae</taxon>
        <taxon>Cinchona</taxon>
    </lineage>
</organism>
<keyword evidence="3" id="KW-1185">Reference proteome</keyword>
<evidence type="ECO:0000313" key="2">
    <source>
        <dbReference type="EMBL" id="KAL3537224.1"/>
    </source>
</evidence>